<keyword evidence="26" id="KW-1133">Transmembrane helix</keyword>
<evidence type="ECO:0000256" key="25">
    <source>
        <dbReference type="SAM" id="MobiDB-lite"/>
    </source>
</evidence>
<dbReference type="InterPro" id="IPR036237">
    <property type="entry name" value="Xyl_isomerase-like_sf"/>
</dbReference>
<evidence type="ECO:0000256" key="17">
    <source>
        <dbReference type="ARBA" id="ARBA00023098"/>
    </source>
</evidence>
<evidence type="ECO:0000256" key="21">
    <source>
        <dbReference type="ARBA" id="ARBA00033659"/>
    </source>
</evidence>
<feature type="transmembrane region" description="Helical" evidence="26">
    <location>
        <begin position="956"/>
        <end position="975"/>
    </location>
</feature>
<keyword evidence="11 24" id="KW-0479">Metal-binding</keyword>
<dbReference type="AlphaFoldDB" id="A0A9D3N925"/>
<dbReference type="SUPFAM" id="SSF51905">
    <property type="entry name" value="FAD/NAD(P)-binding domain"/>
    <property type="match status" value="1"/>
</dbReference>
<keyword evidence="9 24" id="KW-0859">Xylose metabolism</keyword>
<evidence type="ECO:0000256" key="18">
    <source>
        <dbReference type="ARBA" id="ARBA00023136"/>
    </source>
</evidence>
<dbReference type="GO" id="GO:0016125">
    <property type="term" value="P:sterol metabolic process"/>
    <property type="evidence" value="ECO:0007669"/>
    <property type="project" value="UniProtKB-ARBA"/>
</dbReference>
<dbReference type="Pfam" id="PF08491">
    <property type="entry name" value="SE"/>
    <property type="match status" value="1"/>
</dbReference>
<dbReference type="Gene3D" id="3.50.50.60">
    <property type="entry name" value="FAD/NAD(P)-binding domain"/>
    <property type="match status" value="1"/>
</dbReference>
<comment type="pathway">
    <text evidence="6">Terpene metabolism; lanosterol biosynthesis; lanosterol from farnesyl diphosphate: step 2/3.</text>
</comment>
<dbReference type="GO" id="GO:0046872">
    <property type="term" value="F:metal ion binding"/>
    <property type="evidence" value="ECO:0007669"/>
    <property type="project" value="UniProtKB-KW"/>
</dbReference>
<keyword evidence="30" id="KW-1185">Reference proteome</keyword>
<dbReference type="EC" id="5.3.1.5" evidence="24"/>
<comment type="cofactor">
    <cofactor evidence="1">
        <name>FAD</name>
        <dbReference type="ChEBI" id="CHEBI:57692"/>
    </cofactor>
</comment>
<evidence type="ECO:0000256" key="9">
    <source>
        <dbReference type="ARBA" id="ARBA00022629"/>
    </source>
</evidence>
<organism evidence="29 30">
    <name type="scientific">Hemibagrus wyckioides</name>
    <dbReference type="NCBI Taxonomy" id="337641"/>
    <lineage>
        <taxon>Eukaryota</taxon>
        <taxon>Metazoa</taxon>
        <taxon>Chordata</taxon>
        <taxon>Craniata</taxon>
        <taxon>Vertebrata</taxon>
        <taxon>Euteleostomi</taxon>
        <taxon>Actinopterygii</taxon>
        <taxon>Neopterygii</taxon>
        <taxon>Teleostei</taxon>
        <taxon>Ostariophysi</taxon>
        <taxon>Siluriformes</taxon>
        <taxon>Bagridae</taxon>
        <taxon>Hemibagrus</taxon>
    </lineage>
</organism>
<dbReference type="EMBL" id="JAHKSW010000023">
    <property type="protein sequence ID" value="KAG7317877.1"/>
    <property type="molecule type" value="Genomic_DNA"/>
</dbReference>
<comment type="similarity">
    <text evidence="7 24">Belongs to the xylose isomerase family.</text>
</comment>
<keyword evidence="19 24" id="KW-0413">Isomerase</keyword>
<evidence type="ECO:0000256" key="13">
    <source>
        <dbReference type="ARBA" id="ARBA00022827"/>
    </source>
</evidence>
<dbReference type="PANTHER" id="PTHR48408:SF1">
    <property type="entry name" value="XYLOSE ISOMERASE"/>
    <property type="match status" value="1"/>
</dbReference>
<dbReference type="HAMAP" id="MF_00455">
    <property type="entry name" value="Xylose_isom_A"/>
    <property type="match status" value="1"/>
</dbReference>
<dbReference type="InterPro" id="IPR001998">
    <property type="entry name" value="Xylose_isomerase"/>
</dbReference>
<comment type="caution">
    <text evidence="29">The sequence shown here is derived from an EMBL/GenBank/DDBJ whole genome shotgun (WGS) entry which is preliminary data.</text>
</comment>
<evidence type="ECO:0000256" key="14">
    <source>
        <dbReference type="ARBA" id="ARBA00022843"/>
    </source>
</evidence>
<dbReference type="Proteomes" id="UP000824219">
    <property type="component" value="Linkage Group LG23"/>
</dbReference>
<keyword evidence="13" id="KW-0274">FAD</keyword>
<evidence type="ECO:0000256" key="6">
    <source>
        <dbReference type="ARBA" id="ARBA00005018"/>
    </source>
</evidence>
<evidence type="ECO:0000256" key="20">
    <source>
        <dbReference type="ARBA" id="ARBA00023277"/>
    </source>
</evidence>
<dbReference type="PANTHER" id="PTHR48408">
    <property type="match status" value="1"/>
</dbReference>
<protein>
    <recommendedName>
        <fullName evidence="24">Xylose isomerase</fullName>
        <ecNumber evidence="24">5.3.1.5</ecNumber>
    </recommendedName>
</protein>
<dbReference type="Pfam" id="PF01266">
    <property type="entry name" value="DAO"/>
    <property type="match status" value="1"/>
</dbReference>
<dbReference type="GO" id="GO:0042732">
    <property type="term" value="P:D-xylose metabolic process"/>
    <property type="evidence" value="ECO:0007669"/>
    <property type="project" value="UniProtKB-KW"/>
</dbReference>
<evidence type="ECO:0000256" key="24">
    <source>
        <dbReference type="RuleBase" id="RU000609"/>
    </source>
</evidence>
<comment type="catalytic activity">
    <reaction evidence="21 24">
        <text>alpha-D-xylose = alpha-D-xylulofuranose</text>
        <dbReference type="Rhea" id="RHEA:22816"/>
        <dbReference type="ChEBI" id="CHEBI:28518"/>
        <dbReference type="ChEBI" id="CHEBI:188998"/>
        <dbReference type="EC" id="5.3.1.5"/>
    </reaction>
</comment>
<dbReference type="Gene3D" id="3.20.20.150">
    <property type="entry name" value="Divalent-metal-dependent TIM barrel enzymes"/>
    <property type="match status" value="1"/>
</dbReference>
<keyword evidence="10" id="KW-0285">Flavoprotein</keyword>
<gene>
    <name evidence="29" type="ORF">KOW79_018912</name>
</gene>
<dbReference type="FunFam" id="3.50.50.60:FF:000104">
    <property type="entry name" value="Squalene monooxygenase"/>
    <property type="match status" value="1"/>
</dbReference>
<evidence type="ECO:0000256" key="11">
    <source>
        <dbReference type="ARBA" id="ARBA00022723"/>
    </source>
</evidence>
<evidence type="ECO:0000256" key="23">
    <source>
        <dbReference type="ARBA" id="ARBA00063671"/>
    </source>
</evidence>
<reference evidence="29 30" key="1">
    <citation type="submission" date="2021-06" db="EMBL/GenBank/DDBJ databases">
        <title>Chromosome-level genome assembly of the red-tail catfish (Hemibagrus wyckioides).</title>
        <authorList>
            <person name="Shao F."/>
        </authorList>
    </citation>
    <scope>NUCLEOTIDE SEQUENCE [LARGE SCALE GENOMIC DNA]</scope>
    <source>
        <strain evidence="29">EC202008001</strain>
        <tissue evidence="29">Blood</tissue>
    </source>
</reference>
<comment type="subunit">
    <text evidence="23">Interacts (via N-terminal domain) with MARCHF6. Interacts with SMIM22; this interaction modulates lipid droplet formation.</text>
</comment>
<comment type="function">
    <text evidence="2">Catalyzes the stereospecific oxidation of squalene to (S)-2,3-epoxysqualene, and is considered to be a rate-limiting enzyme in steroid biosynthesis.</text>
</comment>
<keyword evidence="16" id="KW-0560">Oxidoreductase</keyword>
<dbReference type="InterPro" id="IPR036188">
    <property type="entry name" value="FAD/NAD-bd_sf"/>
</dbReference>
<dbReference type="SUPFAM" id="SSF51658">
    <property type="entry name" value="Xylose isomerase-like"/>
    <property type="match status" value="1"/>
</dbReference>
<evidence type="ECO:0000256" key="8">
    <source>
        <dbReference type="ARBA" id="ARBA00008802"/>
    </source>
</evidence>
<feature type="region of interest" description="Disordered" evidence="25">
    <location>
        <begin position="493"/>
        <end position="530"/>
    </location>
</feature>
<evidence type="ECO:0000256" key="2">
    <source>
        <dbReference type="ARBA" id="ARBA00002173"/>
    </source>
</evidence>
<sequence>MATNTEFFPGISKISYLPDAGVRDVLCFKYYNASEVVLGKTMEDWLRFSVCYWHSFCGTGADPFGSPTLHRPWNEGDNDMERAKKRLCAAFEFFTKLGVKYYTFHDRDMAPEGRTLEESNRNLDEITDLALELQKKTGVKVLWVTCNLFAHARYMNGAASNPDCHVLAFAGAQLKKGLEIAKKLQAENFVFWGGREGFLSALNTDVAAELKHMASFFRMAVAYKEKIGLKCQFLIEPKPKEPCKHQYDYDAMSVIGFLKHFGLDKDFKLNIEPNHTTLAGHPYEHDIIMASVFGMLGSVDANTGSPDLGWDTDQFPMDTRNTTLVMKAIIEQGGLQPGGLNFDAKVRRESTELEDLFIAHIGAMDAFARGLRNAAKMIEEGVMQNMLRERYMSFSHGIGQNVEEGRCSLEDLEEFIKENGEPKVTSGKQEQYEAVFNRYLELLIAAMAFLIVGAILTFHRYWGQKTAQILQLPLEILSILPFSDKIIHKSGSCQRNKAAGANKKGVSRRKRVRSKEDLTTESTSESAFSTDPEPDVIIVGGGVLGCAMAAVLARDGRKVTVVERDLSEPDRIVGELLQPGGFRALKELGLEEAAEGLDAHVVRGYVIHDKETLSEVEIPYPQDECGVQCGRAFHHGRFIMGLRRAARKEPNVQFVEGTVTSLQEEDSCVTGVQYREKDSGKIKEISAPLTVVADGCFSKFRKSLISGKAKVSSHFVGCLMKDCPQFKPNHAELVLANPSPILIYQISSTETRILVDIRGEMPRDLSGYMVEKIHPQLPSHIQEPFLLALQNDRLRTMPASFLPPSPVNKPGVLLLGDAYNMRHPLTGGGMSVVLNDIRIWRELLKNIPDLYDDKAMLQAKKTFYWERRSSHSFVVNVLAQALYELFAATDCCLNQLKRACFHYFKLGGECVNGPIGLLSVLTPKPMTLIGHFFAVCLYAIYFCFKSESWLMKPRALVNSGTILYRACAILFPLVYSELKYLVY</sequence>
<dbReference type="GO" id="GO:0050660">
    <property type="term" value="F:flavin adenine dinucleotide binding"/>
    <property type="evidence" value="ECO:0007669"/>
    <property type="project" value="InterPro"/>
</dbReference>
<keyword evidence="15" id="KW-0492">Microsome</keyword>
<evidence type="ECO:0000256" key="4">
    <source>
        <dbReference type="ARBA" id="ARBA00004174"/>
    </source>
</evidence>
<evidence type="ECO:0000256" key="1">
    <source>
        <dbReference type="ARBA" id="ARBA00001974"/>
    </source>
</evidence>
<dbReference type="GO" id="GO:0005789">
    <property type="term" value="C:endoplasmic reticulum membrane"/>
    <property type="evidence" value="ECO:0007669"/>
    <property type="project" value="UniProtKB-SubCell"/>
</dbReference>
<evidence type="ECO:0000259" key="28">
    <source>
        <dbReference type="Pfam" id="PF08491"/>
    </source>
</evidence>
<keyword evidence="18 26" id="KW-0472">Membrane</keyword>
<comment type="subcellular location">
    <subcellularLocation>
        <location evidence="5">Endoplasmic reticulum membrane</location>
        <topology evidence="5">Peripheral membrane protein</topology>
    </subcellularLocation>
    <subcellularLocation>
        <location evidence="3">Membrane</location>
        <topology evidence="3">Multi-pass membrane protein</topology>
    </subcellularLocation>
    <subcellularLocation>
        <location evidence="4">Microsome membrane</location>
        <topology evidence="4">Peripheral membrane protein</topology>
    </subcellularLocation>
</comment>
<feature type="compositionally biased region" description="Low complexity" evidence="25">
    <location>
        <begin position="520"/>
        <end position="530"/>
    </location>
</feature>
<dbReference type="OrthoDB" id="1730074at2759"/>
<proteinExistence type="inferred from homology"/>
<keyword evidence="12" id="KW-0256">Endoplasmic reticulum</keyword>
<evidence type="ECO:0000313" key="30">
    <source>
        <dbReference type="Proteomes" id="UP000824219"/>
    </source>
</evidence>
<dbReference type="PROSITE" id="PS51415">
    <property type="entry name" value="XYLOSE_ISOMERASE"/>
    <property type="match status" value="1"/>
</dbReference>
<feature type="domain" description="FAD dependent oxidoreductase" evidence="27">
    <location>
        <begin position="535"/>
        <end position="565"/>
    </location>
</feature>
<evidence type="ECO:0000256" key="19">
    <source>
        <dbReference type="ARBA" id="ARBA00023235"/>
    </source>
</evidence>
<keyword evidence="14" id="KW-0832">Ubl conjugation</keyword>
<dbReference type="PRINTS" id="PR00688">
    <property type="entry name" value="XYLOSISMRASE"/>
</dbReference>
<keyword evidence="20 24" id="KW-0119">Carbohydrate metabolism</keyword>
<feature type="domain" description="Squalene epoxidase" evidence="28">
    <location>
        <begin position="687"/>
        <end position="956"/>
    </location>
</feature>
<dbReference type="InterPro" id="IPR006076">
    <property type="entry name" value="FAD-dep_OxRdtase"/>
</dbReference>
<evidence type="ECO:0000256" key="15">
    <source>
        <dbReference type="ARBA" id="ARBA00022848"/>
    </source>
</evidence>
<dbReference type="InterPro" id="IPR013698">
    <property type="entry name" value="Squalene_epoxidase"/>
</dbReference>
<feature type="transmembrane region" description="Helical" evidence="26">
    <location>
        <begin position="926"/>
        <end position="944"/>
    </location>
</feature>
<evidence type="ECO:0000256" key="16">
    <source>
        <dbReference type="ARBA" id="ARBA00023002"/>
    </source>
</evidence>
<comment type="similarity">
    <text evidence="8">Belongs to the squalene monooxygenase family.</text>
</comment>
<accession>A0A9D3N925</accession>
<dbReference type="NCBIfam" id="NF003998">
    <property type="entry name" value="PRK05474.1"/>
    <property type="match status" value="1"/>
</dbReference>
<dbReference type="GO" id="GO:0004506">
    <property type="term" value="F:squalene monooxygenase activity"/>
    <property type="evidence" value="ECO:0007669"/>
    <property type="project" value="UniProtKB-EC"/>
</dbReference>
<evidence type="ECO:0000256" key="22">
    <source>
        <dbReference type="ARBA" id="ARBA00048658"/>
    </source>
</evidence>
<comment type="catalytic activity">
    <reaction evidence="22">
        <text>squalene + reduced [NADPH--hemoprotein reductase] + O2 = (S)-2,3-epoxysqualene + oxidized [NADPH--hemoprotein reductase] + H2O + H(+)</text>
        <dbReference type="Rhea" id="RHEA:25282"/>
        <dbReference type="Rhea" id="RHEA-COMP:11964"/>
        <dbReference type="Rhea" id="RHEA-COMP:11965"/>
        <dbReference type="ChEBI" id="CHEBI:15377"/>
        <dbReference type="ChEBI" id="CHEBI:15378"/>
        <dbReference type="ChEBI" id="CHEBI:15379"/>
        <dbReference type="ChEBI" id="CHEBI:15440"/>
        <dbReference type="ChEBI" id="CHEBI:15441"/>
        <dbReference type="ChEBI" id="CHEBI:57618"/>
        <dbReference type="ChEBI" id="CHEBI:58210"/>
        <dbReference type="EC" id="1.14.14.17"/>
    </reaction>
</comment>
<keyword evidence="17" id="KW-0443">Lipid metabolism</keyword>
<dbReference type="NCBIfam" id="TIGR02630">
    <property type="entry name" value="xylose_isom_A"/>
    <property type="match status" value="1"/>
</dbReference>
<dbReference type="GO" id="GO:0009045">
    <property type="term" value="F:xylose isomerase activity"/>
    <property type="evidence" value="ECO:0007669"/>
    <property type="project" value="UniProtKB-EC"/>
</dbReference>
<evidence type="ECO:0000256" key="7">
    <source>
        <dbReference type="ARBA" id="ARBA00005765"/>
    </source>
</evidence>
<evidence type="ECO:0000256" key="3">
    <source>
        <dbReference type="ARBA" id="ARBA00004141"/>
    </source>
</evidence>
<evidence type="ECO:0000256" key="5">
    <source>
        <dbReference type="ARBA" id="ARBA00004406"/>
    </source>
</evidence>
<keyword evidence="26" id="KW-0812">Transmembrane</keyword>
<dbReference type="InterPro" id="IPR013452">
    <property type="entry name" value="Xylose_isom_bac"/>
</dbReference>
<evidence type="ECO:0000256" key="26">
    <source>
        <dbReference type="SAM" id="Phobius"/>
    </source>
</evidence>
<evidence type="ECO:0000259" key="27">
    <source>
        <dbReference type="Pfam" id="PF01266"/>
    </source>
</evidence>
<evidence type="ECO:0000256" key="12">
    <source>
        <dbReference type="ARBA" id="ARBA00022824"/>
    </source>
</evidence>
<evidence type="ECO:0000256" key="10">
    <source>
        <dbReference type="ARBA" id="ARBA00022630"/>
    </source>
</evidence>
<evidence type="ECO:0000313" key="29">
    <source>
        <dbReference type="EMBL" id="KAG7317877.1"/>
    </source>
</evidence>
<name>A0A9D3N925_9TELE</name>